<accession>A0AAE0ZVC9</accession>
<keyword evidence="2" id="KW-1185">Reference proteome</keyword>
<evidence type="ECO:0000313" key="1">
    <source>
        <dbReference type="EMBL" id="KAK3775302.1"/>
    </source>
</evidence>
<protein>
    <submittedName>
        <fullName evidence="1">Uncharacterized protein</fullName>
    </submittedName>
</protein>
<dbReference type="Proteomes" id="UP001283361">
    <property type="component" value="Unassembled WGS sequence"/>
</dbReference>
<name>A0AAE0ZVC9_9GAST</name>
<dbReference type="AlphaFoldDB" id="A0AAE0ZVC9"/>
<gene>
    <name evidence="1" type="ORF">RRG08_030971</name>
</gene>
<proteinExistence type="predicted"/>
<sequence length="68" mass="7548">MLEALERLLFTAFEQNTGSVDVSDKLVVEAKELVTNLGSNAAETTLASQAFDQLFAQYEYFKEEVRAG</sequence>
<dbReference type="EMBL" id="JAWDGP010003344">
    <property type="protein sequence ID" value="KAK3775302.1"/>
    <property type="molecule type" value="Genomic_DNA"/>
</dbReference>
<organism evidence="1 2">
    <name type="scientific">Elysia crispata</name>
    <name type="common">lettuce slug</name>
    <dbReference type="NCBI Taxonomy" id="231223"/>
    <lineage>
        <taxon>Eukaryota</taxon>
        <taxon>Metazoa</taxon>
        <taxon>Spiralia</taxon>
        <taxon>Lophotrochozoa</taxon>
        <taxon>Mollusca</taxon>
        <taxon>Gastropoda</taxon>
        <taxon>Heterobranchia</taxon>
        <taxon>Euthyneura</taxon>
        <taxon>Panpulmonata</taxon>
        <taxon>Sacoglossa</taxon>
        <taxon>Placobranchoidea</taxon>
        <taxon>Plakobranchidae</taxon>
        <taxon>Elysia</taxon>
    </lineage>
</organism>
<comment type="caution">
    <text evidence="1">The sequence shown here is derived from an EMBL/GenBank/DDBJ whole genome shotgun (WGS) entry which is preliminary data.</text>
</comment>
<reference evidence="1" key="1">
    <citation type="journal article" date="2023" name="G3 (Bethesda)">
        <title>A reference genome for the long-term kleptoplast-retaining sea slug Elysia crispata morphotype clarki.</title>
        <authorList>
            <person name="Eastman K.E."/>
            <person name="Pendleton A.L."/>
            <person name="Shaikh M.A."/>
            <person name="Suttiyut T."/>
            <person name="Ogas R."/>
            <person name="Tomko P."/>
            <person name="Gavelis G."/>
            <person name="Widhalm J.R."/>
            <person name="Wisecaver J.H."/>
        </authorList>
    </citation>
    <scope>NUCLEOTIDE SEQUENCE</scope>
    <source>
        <strain evidence="1">ECLA1</strain>
    </source>
</reference>
<evidence type="ECO:0000313" key="2">
    <source>
        <dbReference type="Proteomes" id="UP001283361"/>
    </source>
</evidence>